<gene>
    <name evidence="2" type="ORF">AAG570_008433</name>
</gene>
<comment type="caution">
    <text evidence="2">The sequence shown here is derived from an EMBL/GenBank/DDBJ whole genome shotgun (WGS) entry which is preliminary data.</text>
</comment>
<sequence>MPSRPVPTAQKGVVPVAYLPVLVYGSQLTSQCRQWTKRLVLVALSLMAACGSVVGQESSAVEVGDDPTRQTGVLSALGAAIAPAVGTLLGPLFVNIANGITNGITSTISSGFANLNMPRVEAYVVDNGDSRGPFLLLSTSPPAQQAEGAQKVVATPQEATPPAQQPLQPQAQENRFTINLPEALFPSYLANQRKAH</sequence>
<reference evidence="2 3" key="1">
    <citation type="submission" date="2024-07" db="EMBL/GenBank/DDBJ databases">
        <title>Chromosome-level genome assembly of the water stick insect Ranatra chinensis (Heteroptera: Nepidae).</title>
        <authorList>
            <person name="Liu X."/>
        </authorList>
    </citation>
    <scope>NUCLEOTIDE SEQUENCE [LARGE SCALE GENOMIC DNA]</scope>
    <source>
        <strain evidence="2">Cailab_2021Rc</strain>
        <tissue evidence="2">Muscle</tissue>
    </source>
</reference>
<proteinExistence type="predicted"/>
<evidence type="ECO:0000256" key="1">
    <source>
        <dbReference type="SAM" id="MobiDB-lite"/>
    </source>
</evidence>
<dbReference type="AlphaFoldDB" id="A0ABD0YQX4"/>
<dbReference type="EMBL" id="JBFDAA010000003">
    <property type="protein sequence ID" value="KAL1138369.1"/>
    <property type="molecule type" value="Genomic_DNA"/>
</dbReference>
<feature type="compositionally biased region" description="Low complexity" evidence="1">
    <location>
        <begin position="154"/>
        <end position="173"/>
    </location>
</feature>
<keyword evidence="3" id="KW-1185">Reference proteome</keyword>
<organism evidence="2 3">
    <name type="scientific">Ranatra chinensis</name>
    <dbReference type="NCBI Taxonomy" id="642074"/>
    <lineage>
        <taxon>Eukaryota</taxon>
        <taxon>Metazoa</taxon>
        <taxon>Ecdysozoa</taxon>
        <taxon>Arthropoda</taxon>
        <taxon>Hexapoda</taxon>
        <taxon>Insecta</taxon>
        <taxon>Pterygota</taxon>
        <taxon>Neoptera</taxon>
        <taxon>Paraneoptera</taxon>
        <taxon>Hemiptera</taxon>
        <taxon>Heteroptera</taxon>
        <taxon>Panheteroptera</taxon>
        <taxon>Nepomorpha</taxon>
        <taxon>Nepidae</taxon>
        <taxon>Ranatrinae</taxon>
        <taxon>Ranatra</taxon>
    </lineage>
</organism>
<evidence type="ECO:0008006" key="4">
    <source>
        <dbReference type="Google" id="ProtNLM"/>
    </source>
</evidence>
<protein>
    <recommendedName>
        <fullName evidence="4">Lipoprotein</fullName>
    </recommendedName>
</protein>
<evidence type="ECO:0000313" key="2">
    <source>
        <dbReference type="EMBL" id="KAL1138369.1"/>
    </source>
</evidence>
<evidence type="ECO:0000313" key="3">
    <source>
        <dbReference type="Proteomes" id="UP001558652"/>
    </source>
</evidence>
<accession>A0ABD0YQX4</accession>
<dbReference type="Proteomes" id="UP001558652">
    <property type="component" value="Unassembled WGS sequence"/>
</dbReference>
<name>A0ABD0YQX4_9HEMI</name>
<feature type="region of interest" description="Disordered" evidence="1">
    <location>
        <begin position="153"/>
        <end position="174"/>
    </location>
</feature>